<reference evidence="3 4" key="1">
    <citation type="submission" date="2015-07" db="EMBL/GenBank/DDBJ databases">
        <title>Emmonsia species relationships and genome sequence.</title>
        <authorList>
            <person name="Cuomo C.A."/>
            <person name="Schwartz I.S."/>
            <person name="Kenyon C."/>
            <person name="de Hoog G.S."/>
            <person name="Govender N.P."/>
            <person name="Botha A."/>
            <person name="Moreno L."/>
            <person name="de Vries M."/>
            <person name="Munoz J.F."/>
            <person name="Stielow J.B."/>
        </authorList>
    </citation>
    <scope>NUCLEOTIDE SEQUENCE [LARGE SCALE GENOMIC DNA]</scope>
    <source>
        <strain evidence="3 4">CBS 136260</strain>
    </source>
</reference>
<dbReference type="EMBL" id="LGUA01000849">
    <property type="protein sequence ID" value="OAX79926.1"/>
    <property type="molecule type" value="Genomic_DNA"/>
</dbReference>
<protein>
    <recommendedName>
        <fullName evidence="2">CID domain-containing protein</fullName>
    </recommendedName>
</protein>
<feature type="compositionally biased region" description="Polar residues" evidence="1">
    <location>
        <begin position="190"/>
        <end position="203"/>
    </location>
</feature>
<dbReference type="Proteomes" id="UP000091918">
    <property type="component" value="Unassembled WGS sequence"/>
</dbReference>
<dbReference type="AlphaFoldDB" id="A0A1B7NT67"/>
<evidence type="ECO:0000313" key="3">
    <source>
        <dbReference type="EMBL" id="OAX79926.1"/>
    </source>
</evidence>
<comment type="caution">
    <text evidence="3">The sequence shown here is derived from an EMBL/GenBank/DDBJ whole genome shotgun (WGS) entry which is preliminary data.</text>
</comment>
<feature type="compositionally biased region" description="Basic residues" evidence="1">
    <location>
        <begin position="367"/>
        <end position="380"/>
    </location>
</feature>
<feature type="compositionally biased region" description="Gly residues" evidence="1">
    <location>
        <begin position="577"/>
        <end position="601"/>
    </location>
</feature>
<feature type="compositionally biased region" description="Low complexity" evidence="1">
    <location>
        <begin position="409"/>
        <end position="421"/>
    </location>
</feature>
<dbReference type="PANTHER" id="PTHR12323">
    <property type="entry name" value="SR-RELATED CTD ASSOCIATED FACTOR 6"/>
    <property type="match status" value="1"/>
</dbReference>
<dbReference type="InterPro" id="IPR008942">
    <property type="entry name" value="ENTH_VHS"/>
</dbReference>
<gene>
    <name evidence="3" type="ORF">ACJ72_05753</name>
</gene>
<dbReference type="InterPro" id="IPR006569">
    <property type="entry name" value="CID_dom"/>
</dbReference>
<dbReference type="OrthoDB" id="21470at2759"/>
<evidence type="ECO:0000256" key="1">
    <source>
        <dbReference type="SAM" id="MobiDB-lite"/>
    </source>
</evidence>
<feature type="compositionally biased region" description="Pro residues" evidence="1">
    <location>
        <begin position="479"/>
        <end position="516"/>
    </location>
</feature>
<evidence type="ECO:0000313" key="4">
    <source>
        <dbReference type="Proteomes" id="UP000091918"/>
    </source>
</evidence>
<dbReference type="GO" id="GO:0006874">
    <property type="term" value="P:intracellular calcium ion homeostasis"/>
    <property type="evidence" value="ECO:0007669"/>
    <property type="project" value="TreeGrafter"/>
</dbReference>
<dbReference type="STRING" id="1658172.A0A1B7NT67"/>
<organism evidence="3 4">
    <name type="scientific">Emergomyces africanus</name>
    <dbReference type="NCBI Taxonomy" id="1955775"/>
    <lineage>
        <taxon>Eukaryota</taxon>
        <taxon>Fungi</taxon>
        <taxon>Dikarya</taxon>
        <taxon>Ascomycota</taxon>
        <taxon>Pezizomycotina</taxon>
        <taxon>Eurotiomycetes</taxon>
        <taxon>Eurotiomycetidae</taxon>
        <taxon>Onygenales</taxon>
        <taxon>Ajellomycetaceae</taxon>
        <taxon>Emergomyces</taxon>
    </lineage>
</organism>
<accession>A0A1B7NT67</accession>
<name>A0A1B7NT67_9EURO</name>
<dbReference type="Gene3D" id="1.25.40.90">
    <property type="match status" value="1"/>
</dbReference>
<dbReference type="PROSITE" id="PS51391">
    <property type="entry name" value="CID"/>
    <property type="match status" value="1"/>
</dbReference>
<sequence>MTSHLVAIAKATFSAALLRPDPTSVYRDEISFFHTSLDKALAHCSPGNIQTCKTWLLKNVIPSSSRIGALGKYLVTLSGSFEPGDKPLAAGQAAVEVSKTTSPKRKRLHILYLLNDLLHHTKYHEQTTSAFSNLSGSFQPFLVELISLAASFGREKNPKHHKRLSDVLDIWASSGYYSSDYINKLRETVDNSSSPDALNSKTSPKGFESATPNKIPPRDAPYVMPATHGDPSAPYHELPAGNLMPHIIPNSTAPIRPQAVKPLQFLAGPADESLATAVKNFLDDVDKIYGSNGDSLDGKNEVEIDELGQIVIRDQVTGEVVDGETYYGWSRSFCEKMKKRMSGKLGSRSASHSRSRSRSSSLSSSRSRNRSHSTRKRRRYSNNISDDERGRSRSRGSAISGHRSRSRPYSRSLSRSLPAAARPRHQSSRSRSISYSPHPLSPPHFPPPQQNSPFPPSVSAPHLPPPPMAYPFSASQQFSPPPAPGPGGMFIPPPPPRPPGYHGPWPPPPPPPPPPMNMGINMNSPAFPPPGIGGSPQYSAHAQPPHQPHSGPYHFPHAHMALGQGHGHHPYPSGDATGSGGGGGRGNGASGRGGWGRGGWY</sequence>
<feature type="region of interest" description="Disordered" evidence="1">
    <location>
        <begin position="340"/>
        <end position="601"/>
    </location>
</feature>
<keyword evidence="4" id="KW-1185">Reference proteome</keyword>
<feature type="compositionally biased region" description="Low complexity" evidence="1">
    <location>
        <begin position="429"/>
        <end position="438"/>
    </location>
</feature>
<evidence type="ECO:0000259" key="2">
    <source>
        <dbReference type="PROSITE" id="PS51391"/>
    </source>
</evidence>
<proteinExistence type="predicted"/>
<dbReference type="Pfam" id="PF04818">
    <property type="entry name" value="CID"/>
    <property type="match status" value="1"/>
</dbReference>
<feature type="domain" description="CID" evidence="2">
    <location>
        <begin position="25"/>
        <end position="193"/>
    </location>
</feature>
<feature type="region of interest" description="Disordered" evidence="1">
    <location>
        <begin position="190"/>
        <end position="227"/>
    </location>
</feature>
<dbReference type="PANTHER" id="PTHR12323:SF0">
    <property type="entry name" value="CALCIUM HOMEOSTASIS ENDOPLASMIC RETICULUM PROTEIN"/>
    <property type="match status" value="1"/>
</dbReference>
<dbReference type="GO" id="GO:0048471">
    <property type="term" value="C:perinuclear region of cytoplasm"/>
    <property type="evidence" value="ECO:0007669"/>
    <property type="project" value="TreeGrafter"/>
</dbReference>
<feature type="compositionally biased region" description="Pro residues" evidence="1">
    <location>
        <begin position="439"/>
        <end position="469"/>
    </location>
</feature>